<evidence type="ECO:0000256" key="1">
    <source>
        <dbReference type="ARBA" id="ARBA00006803"/>
    </source>
</evidence>
<name>A0A811K9V4_9BILA</name>
<reference evidence="3" key="1">
    <citation type="submission" date="2020-09" db="EMBL/GenBank/DDBJ databases">
        <authorList>
            <person name="Kikuchi T."/>
        </authorList>
    </citation>
    <scope>NUCLEOTIDE SEQUENCE</scope>
    <source>
        <strain evidence="3">SH1</strain>
    </source>
</reference>
<dbReference type="AlphaFoldDB" id="A0A811K9V4"/>
<keyword evidence="2" id="KW-0472">Membrane</keyword>
<dbReference type="Proteomes" id="UP000614601">
    <property type="component" value="Unassembled WGS sequence"/>
</dbReference>
<dbReference type="GO" id="GO:0007606">
    <property type="term" value="P:sensory perception of chemical stimulus"/>
    <property type="evidence" value="ECO:0007669"/>
    <property type="project" value="InterPro"/>
</dbReference>
<dbReference type="InterPro" id="IPR004151">
    <property type="entry name" value="7TM_GPCR_serpentine_rcpt_Sre"/>
</dbReference>
<protein>
    <submittedName>
        <fullName evidence="3">Uncharacterized protein</fullName>
    </submittedName>
</protein>
<comment type="caution">
    <text evidence="3">The sequence shown here is derived from an EMBL/GenBank/DDBJ whole genome shotgun (WGS) entry which is preliminary data.</text>
</comment>
<accession>A0A811K9V4</accession>
<dbReference type="EMBL" id="CAJFCW020000002">
    <property type="protein sequence ID" value="CAG9096501.1"/>
    <property type="molecule type" value="Genomic_DNA"/>
</dbReference>
<dbReference type="Pfam" id="PF03125">
    <property type="entry name" value="Sre"/>
    <property type="match status" value="1"/>
</dbReference>
<sequence>MILFIVNVLALRYVGIILIVFSIVTPFTLFLFLPRITRHLNRQYLLTAKERLQELKKLPAKVAALTIHSRNATLSERYQAAENMRSARLLNIIIPVMVALLAIACVFYVVGLYLPNPSILRSLINQCFYFLLTTANVVVMTIVLLKISYVQKLNCCSPMAKRNALVDSDRPTISMNNTAEQIANIYFESYKNAWN</sequence>
<proteinExistence type="inferred from homology"/>
<feature type="transmembrane region" description="Helical" evidence="2">
    <location>
        <begin position="123"/>
        <end position="145"/>
    </location>
</feature>
<comment type="similarity">
    <text evidence="1">Belongs to the nematode receptor-like protein sre family.</text>
</comment>
<dbReference type="EMBL" id="CAJFDH010000002">
    <property type="protein sequence ID" value="CAD5212531.1"/>
    <property type="molecule type" value="Genomic_DNA"/>
</dbReference>
<organism evidence="3 4">
    <name type="scientific">Bursaphelenchus okinawaensis</name>
    <dbReference type="NCBI Taxonomy" id="465554"/>
    <lineage>
        <taxon>Eukaryota</taxon>
        <taxon>Metazoa</taxon>
        <taxon>Ecdysozoa</taxon>
        <taxon>Nematoda</taxon>
        <taxon>Chromadorea</taxon>
        <taxon>Rhabditida</taxon>
        <taxon>Tylenchina</taxon>
        <taxon>Tylenchomorpha</taxon>
        <taxon>Aphelenchoidea</taxon>
        <taxon>Aphelenchoididae</taxon>
        <taxon>Bursaphelenchus</taxon>
    </lineage>
</organism>
<feature type="transmembrane region" description="Helical" evidence="2">
    <location>
        <begin position="12"/>
        <end position="33"/>
    </location>
</feature>
<dbReference type="GO" id="GO:0016020">
    <property type="term" value="C:membrane"/>
    <property type="evidence" value="ECO:0007669"/>
    <property type="project" value="InterPro"/>
</dbReference>
<keyword evidence="2" id="KW-0812">Transmembrane</keyword>
<keyword evidence="2" id="KW-1133">Transmembrane helix</keyword>
<evidence type="ECO:0000313" key="3">
    <source>
        <dbReference type="EMBL" id="CAD5212531.1"/>
    </source>
</evidence>
<dbReference type="OrthoDB" id="5854169at2759"/>
<dbReference type="Proteomes" id="UP000783686">
    <property type="component" value="Unassembled WGS sequence"/>
</dbReference>
<gene>
    <name evidence="3" type="ORF">BOKJ2_LOCUS4332</name>
</gene>
<evidence type="ECO:0000256" key="2">
    <source>
        <dbReference type="SAM" id="Phobius"/>
    </source>
</evidence>
<keyword evidence="4" id="KW-1185">Reference proteome</keyword>
<evidence type="ECO:0000313" key="4">
    <source>
        <dbReference type="Proteomes" id="UP000614601"/>
    </source>
</evidence>
<feature type="transmembrane region" description="Helical" evidence="2">
    <location>
        <begin position="89"/>
        <end position="111"/>
    </location>
</feature>